<dbReference type="PROSITE" id="PS50011">
    <property type="entry name" value="PROTEIN_KINASE_DOM"/>
    <property type="match status" value="1"/>
</dbReference>
<dbReference type="GO" id="GO:0005524">
    <property type="term" value="F:ATP binding"/>
    <property type="evidence" value="ECO:0007669"/>
    <property type="project" value="UniProtKB-UniRule"/>
</dbReference>
<keyword evidence="1 7" id="KW-0853">WD repeat</keyword>
<sequence length="683" mass="75042">MAALAALRKKEESPGLSDSAPSIDGLTVHEEVGEGGFGIVYRATQVGLVQRKVALKVLKPGVDTRQVLRRFAAEQKALALLEHPYIARIYQAGSTSDGYPYFTMEFIEGRPITEALHGVDWRKILEVFLKVCDAIDYAHGQGLIHRDLKPSNLLVTTSGQPKVIDFGLAKVVDPTREVGMTLYTLAEKSLGTPGYMAPEQKVEGGLVDERSDLYSLGAILFELLTGTTLPENRVPPPSTLTLQQFPLAFDEVVAKAIALTPEQRYQTVEELAADLKRIELGEPLGIQSAKSHKTKKSALALAAILIAFTCLLAFFWPSEREQPRATPLPTPLTEPSIIFENVTKTPLEILTTPDGRYGLALFRSGGRAVFFDAQTGEETGTILPLPSAPFSGSIGVDDRSFLVGLNDGTFRNYEASSSKPLSSPFNLTPGYPGRVDRISQYRSTSGEVHILSTSGDKRLRIWNSGLQEVSSLPLIDSPYGLAVHPKGTQALVGSLGGQLNWIDLEKQEVIGVLKGISSHPLSIQYSPDGRLFAVCSDRGQIRVWTETGDVHQVFRLPERIEGFSFSPDSRLLAATCHDGWVRLWNLGSGVLLHRFPHDHEVLCVAFSPDGKLLASGGQDFMVRLWEVESGRPAREPWRVNSAVSKMRFVERLDEGCNLAVLTWERAVRLYPVRPEDLDPRPES</sequence>
<dbReference type="PROSITE" id="PS00107">
    <property type="entry name" value="PROTEIN_KINASE_ATP"/>
    <property type="match status" value="1"/>
</dbReference>
<dbReference type="GO" id="GO:0004674">
    <property type="term" value="F:protein serine/threonine kinase activity"/>
    <property type="evidence" value="ECO:0007669"/>
    <property type="project" value="TreeGrafter"/>
</dbReference>
<feature type="transmembrane region" description="Helical" evidence="9">
    <location>
        <begin position="298"/>
        <end position="316"/>
    </location>
</feature>
<evidence type="ECO:0000256" key="7">
    <source>
        <dbReference type="PROSITE-ProRule" id="PRU00221"/>
    </source>
</evidence>
<organism evidence="11 12">
    <name type="scientific">Roseibacillus persicicus</name>
    <dbReference type="NCBI Taxonomy" id="454148"/>
    <lineage>
        <taxon>Bacteria</taxon>
        <taxon>Pseudomonadati</taxon>
        <taxon>Verrucomicrobiota</taxon>
        <taxon>Verrucomicrobiia</taxon>
        <taxon>Verrucomicrobiales</taxon>
        <taxon>Verrucomicrobiaceae</taxon>
        <taxon>Roseibacillus</taxon>
    </lineage>
</organism>
<comment type="caution">
    <text evidence="11">The sequence shown here is derived from an EMBL/GenBank/DDBJ whole genome shotgun (WGS) entry which is preliminary data.</text>
</comment>
<keyword evidence="4 8" id="KW-0547">Nucleotide-binding</keyword>
<evidence type="ECO:0000313" key="11">
    <source>
        <dbReference type="EMBL" id="GHC63084.1"/>
    </source>
</evidence>
<dbReference type="SUPFAM" id="SSF56112">
    <property type="entry name" value="Protein kinase-like (PK-like)"/>
    <property type="match status" value="1"/>
</dbReference>
<dbReference type="Gene3D" id="3.30.200.20">
    <property type="entry name" value="Phosphorylase Kinase, domain 1"/>
    <property type="match status" value="1"/>
</dbReference>
<gene>
    <name evidence="11" type="ORF">GCM10007100_33150</name>
</gene>
<dbReference type="InterPro" id="IPR001680">
    <property type="entry name" value="WD40_rpt"/>
</dbReference>
<dbReference type="SUPFAM" id="SSF50998">
    <property type="entry name" value="Quinoprotein alcohol dehydrogenase-like"/>
    <property type="match status" value="1"/>
</dbReference>
<feature type="repeat" description="WD" evidence="7">
    <location>
        <begin position="560"/>
        <end position="594"/>
    </location>
</feature>
<evidence type="ECO:0000259" key="10">
    <source>
        <dbReference type="PROSITE" id="PS50011"/>
    </source>
</evidence>
<dbReference type="InterPro" id="IPR011009">
    <property type="entry name" value="Kinase-like_dom_sf"/>
</dbReference>
<keyword evidence="5" id="KW-0418">Kinase</keyword>
<reference evidence="11" key="1">
    <citation type="journal article" date="2014" name="Int. J. Syst. Evol. Microbiol.">
        <title>Complete genome sequence of Corynebacterium casei LMG S-19264T (=DSM 44701T), isolated from a smear-ripened cheese.</title>
        <authorList>
            <consortium name="US DOE Joint Genome Institute (JGI-PGF)"/>
            <person name="Walter F."/>
            <person name="Albersmeier A."/>
            <person name="Kalinowski J."/>
            <person name="Ruckert C."/>
        </authorList>
    </citation>
    <scope>NUCLEOTIDE SEQUENCE</scope>
    <source>
        <strain evidence="11">KCTC 12988</strain>
    </source>
</reference>
<dbReference type="Gene3D" id="2.130.10.10">
    <property type="entry name" value="YVTN repeat-like/Quinoprotein amine dehydrogenase"/>
    <property type="match status" value="2"/>
</dbReference>
<keyword evidence="9" id="KW-0812">Transmembrane</keyword>
<evidence type="ECO:0000256" key="8">
    <source>
        <dbReference type="PROSITE-ProRule" id="PRU10141"/>
    </source>
</evidence>
<evidence type="ECO:0000256" key="2">
    <source>
        <dbReference type="ARBA" id="ARBA00022679"/>
    </source>
</evidence>
<dbReference type="Gene3D" id="1.10.510.10">
    <property type="entry name" value="Transferase(Phosphotransferase) domain 1"/>
    <property type="match status" value="1"/>
</dbReference>
<dbReference type="InterPro" id="IPR008271">
    <property type="entry name" value="Ser/Thr_kinase_AS"/>
</dbReference>
<dbReference type="InterPro" id="IPR000719">
    <property type="entry name" value="Prot_kinase_dom"/>
</dbReference>
<dbReference type="EMBL" id="BMXI01000016">
    <property type="protein sequence ID" value="GHC63084.1"/>
    <property type="molecule type" value="Genomic_DNA"/>
</dbReference>
<dbReference type="PROSITE" id="PS00108">
    <property type="entry name" value="PROTEIN_KINASE_ST"/>
    <property type="match status" value="1"/>
</dbReference>
<proteinExistence type="predicted"/>
<evidence type="ECO:0000256" key="6">
    <source>
        <dbReference type="ARBA" id="ARBA00022840"/>
    </source>
</evidence>
<dbReference type="InterPro" id="IPR015943">
    <property type="entry name" value="WD40/YVTN_repeat-like_dom_sf"/>
</dbReference>
<feature type="repeat" description="WD" evidence="7">
    <location>
        <begin position="594"/>
        <end position="635"/>
    </location>
</feature>
<dbReference type="Proteomes" id="UP000644507">
    <property type="component" value="Unassembled WGS sequence"/>
</dbReference>
<dbReference type="SMART" id="SM00220">
    <property type="entry name" value="S_TKc"/>
    <property type="match status" value="1"/>
</dbReference>
<evidence type="ECO:0000256" key="9">
    <source>
        <dbReference type="SAM" id="Phobius"/>
    </source>
</evidence>
<name>A0A918WNM1_9BACT</name>
<dbReference type="InterPro" id="IPR011047">
    <property type="entry name" value="Quinoprotein_ADH-like_sf"/>
</dbReference>
<feature type="binding site" evidence="8">
    <location>
        <position position="56"/>
    </location>
    <ligand>
        <name>ATP</name>
        <dbReference type="ChEBI" id="CHEBI:30616"/>
    </ligand>
</feature>
<keyword evidence="6 8" id="KW-0067">ATP-binding</keyword>
<dbReference type="Pfam" id="PF00400">
    <property type="entry name" value="WD40"/>
    <property type="match status" value="3"/>
</dbReference>
<keyword evidence="2" id="KW-0808">Transferase</keyword>
<dbReference type="PANTHER" id="PTHR43289">
    <property type="entry name" value="MITOGEN-ACTIVATED PROTEIN KINASE KINASE KINASE 20-RELATED"/>
    <property type="match status" value="1"/>
</dbReference>
<evidence type="ECO:0000256" key="4">
    <source>
        <dbReference type="ARBA" id="ARBA00022741"/>
    </source>
</evidence>
<dbReference type="InterPro" id="IPR017441">
    <property type="entry name" value="Protein_kinase_ATP_BS"/>
</dbReference>
<dbReference type="CDD" id="cd14014">
    <property type="entry name" value="STKc_PknB_like"/>
    <property type="match status" value="1"/>
</dbReference>
<dbReference type="InterPro" id="IPR019775">
    <property type="entry name" value="WD40_repeat_CS"/>
</dbReference>
<dbReference type="Pfam" id="PF00069">
    <property type="entry name" value="Pkinase"/>
    <property type="match status" value="1"/>
</dbReference>
<dbReference type="PROSITE" id="PS00678">
    <property type="entry name" value="WD_REPEATS_1"/>
    <property type="match status" value="2"/>
</dbReference>
<evidence type="ECO:0000256" key="5">
    <source>
        <dbReference type="ARBA" id="ARBA00022777"/>
    </source>
</evidence>
<keyword evidence="12" id="KW-1185">Reference proteome</keyword>
<dbReference type="PROSITE" id="PS50082">
    <property type="entry name" value="WD_REPEATS_2"/>
    <property type="match status" value="2"/>
</dbReference>
<keyword evidence="9" id="KW-1133">Transmembrane helix</keyword>
<keyword evidence="3" id="KW-0677">Repeat</keyword>
<dbReference type="AlphaFoldDB" id="A0A918WNM1"/>
<protein>
    <recommendedName>
        <fullName evidence="10">Protein kinase domain-containing protein</fullName>
    </recommendedName>
</protein>
<dbReference type="PROSITE" id="PS50294">
    <property type="entry name" value="WD_REPEATS_REGION"/>
    <property type="match status" value="1"/>
</dbReference>
<feature type="domain" description="Protein kinase" evidence="10">
    <location>
        <begin position="26"/>
        <end position="278"/>
    </location>
</feature>
<dbReference type="SMART" id="SM00320">
    <property type="entry name" value="WD40"/>
    <property type="match status" value="5"/>
</dbReference>
<evidence type="ECO:0000313" key="12">
    <source>
        <dbReference type="Proteomes" id="UP000644507"/>
    </source>
</evidence>
<keyword evidence="9" id="KW-0472">Membrane</keyword>
<evidence type="ECO:0000256" key="1">
    <source>
        <dbReference type="ARBA" id="ARBA00022574"/>
    </source>
</evidence>
<reference evidence="11" key="2">
    <citation type="submission" date="2020-09" db="EMBL/GenBank/DDBJ databases">
        <authorList>
            <person name="Sun Q."/>
            <person name="Kim S."/>
        </authorList>
    </citation>
    <scope>NUCLEOTIDE SEQUENCE</scope>
    <source>
        <strain evidence="11">KCTC 12988</strain>
    </source>
</reference>
<accession>A0A918WNM1</accession>
<dbReference type="PANTHER" id="PTHR43289:SF6">
    <property type="entry name" value="SERINE_THREONINE-PROTEIN KINASE NEKL-3"/>
    <property type="match status" value="1"/>
</dbReference>
<evidence type="ECO:0000256" key="3">
    <source>
        <dbReference type="ARBA" id="ARBA00022737"/>
    </source>
</evidence>